<evidence type="ECO:0000313" key="4">
    <source>
        <dbReference type="Proteomes" id="UP000281192"/>
    </source>
</evidence>
<dbReference type="Proteomes" id="UP000234483">
    <property type="component" value="Unassembled WGS sequence"/>
</dbReference>
<dbReference type="AlphaFoldDB" id="A0A2N5CL42"/>
<keyword evidence="4" id="KW-1185">Reference proteome</keyword>
<dbReference type="EMBL" id="PJRQ01000052">
    <property type="protein sequence ID" value="PLR06442.1"/>
    <property type="molecule type" value="Genomic_DNA"/>
</dbReference>
<name>A0A2N5CL42_9CAUL</name>
<reference evidence="2 3" key="1">
    <citation type="submission" date="2017-12" db="EMBL/GenBank/DDBJ databases">
        <title>The genome sequence of Caulobacter flavus CGMCC1 15093.</title>
        <authorList>
            <person name="Gao J."/>
            <person name="Mao X."/>
            <person name="Sun J."/>
        </authorList>
    </citation>
    <scope>NUCLEOTIDE SEQUENCE [LARGE SCALE GENOMIC DNA]</scope>
    <source>
        <strain evidence="2 3">CGMCC1 15093</strain>
    </source>
</reference>
<gene>
    <name evidence="1" type="ORF">C1707_19560</name>
    <name evidence="2" type="ORF">CFHF_24930</name>
</gene>
<dbReference type="EMBL" id="CP026100">
    <property type="protein sequence ID" value="AYV48282.1"/>
    <property type="molecule type" value="Genomic_DNA"/>
</dbReference>
<dbReference type="Proteomes" id="UP000281192">
    <property type="component" value="Chromosome"/>
</dbReference>
<proteinExistence type="predicted"/>
<organism evidence="2 3">
    <name type="scientific">Caulobacter flavus</name>
    <dbReference type="NCBI Taxonomy" id="1679497"/>
    <lineage>
        <taxon>Bacteria</taxon>
        <taxon>Pseudomonadati</taxon>
        <taxon>Pseudomonadota</taxon>
        <taxon>Alphaproteobacteria</taxon>
        <taxon>Caulobacterales</taxon>
        <taxon>Caulobacteraceae</taxon>
        <taxon>Caulobacter</taxon>
    </lineage>
</organism>
<accession>A0A2N5CL42</accession>
<sequence length="71" mass="8284">MKDDWRQKLDELYDEVALLRQTFALAIKQNKIVMHSGYLQPLDPITEQFINEHRHAIQAGARQLRQDAGLP</sequence>
<protein>
    <submittedName>
        <fullName evidence="2">Uncharacterized protein</fullName>
    </submittedName>
</protein>
<reference evidence="1 4" key="2">
    <citation type="submission" date="2018-01" db="EMBL/GenBank/DDBJ databases">
        <title>Complete genome sequence of Caulobacter flavus RHGG3.</title>
        <authorList>
            <person name="Yang E."/>
        </authorList>
    </citation>
    <scope>NUCLEOTIDE SEQUENCE [LARGE SCALE GENOMIC DNA]</scope>
    <source>
        <strain evidence="1 4">RHGG3</strain>
    </source>
</reference>
<evidence type="ECO:0000313" key="1">
    <source>
        <dbReference type="EMBL" id="AYV48282.1"/>
    </source>
</evidence>
<evidence type="ECO:0000313" key="3">
    <source>
        <dbReference type="Proteomes" id="UP000234483"/>
    </source>
</evidence>
<dbReference type="KEGG" id="cfh:C1707_19560"/>
<evidence type="ECO:0000313" key="2">
    <source>
        <dbReference type="EMBL" id="PLR06442.1"/>
    </source>
</evidence>